<reference evidence="3 4" key="1">
    <citation type="submission" date="2014-10" db="EMBL/GenBank/DDBJ databases">
        <authorList>
            <person name="Seo M.-J."/>
            <person name="Seok Y.J."/>
            <person name="Cha I.-T."/>
        </authorList>
    </citation>
    <scope>NUCLEOTIDE SEQUENCE [LARGE SCALE GENOMIC DNA]</scope>
    <source>
        <strain evidence="3 4">NEU</strain>
    </source>
</reference>
<dbReference type="CDD" id="cd00796">
    <property type="entry name" value="INT_Rci_Hp1_C"/>
    <property type="match status" value="1"/>
</dbReference>
<organism evidence="3 4">
    <name type="scientific">Massilia timonae</name>
    <dbReference type="NCBI Taxonomy" id="47229"/>
    <lineage>
        <taxon>Bacteria</taxon>
        <taxon>Pseudomonadati</taxon>
        <taxon>Pseudomonadota</taxon>
        <taxon>Betaproteobacteria</taxon>
        <taxon>Burkholderiales</taxon>
        <taxon>Oxalobacteraceae</taxon>
        <taxon>Telluria group</taxon>
        <taxon>Massilia</taxon>
    </lineage>
</organism>
<keyword evidence="1" id="KW-0229">DNA integration</keyword>
<evidence type="ECO:0000313" key="4">
    <source>
        <dbReference type="Proteomes" id="UP000180246"/>
    </source>
</evidence>
<dbReference type="AlphaFoldDB" id="A0A1S2N6J3"/>
<dbReference type="GO" id="GO:0006310">
    <property type="term" value="P:DNA recombination"/>
    <property type="evidence" value="ECO:0007669"/>
    <property type="project" value="UniProtKB-KW"/>
</dbReference>
<dbReference type="RefSeq" id="WP_071362189.1">
    <property type="nucleotide sequence ID" value="NZ_JRYB01000001.1"/>
</dbReference>
<dbReference type="Gene3D" id="1.10.443.10">
    <property type="entry name" value="Intergrase catalytic core"/>
    <property type="match status" value="1"/>
</dbReference>
<evidence type="ECO:0000256" key="2">
    <source>
        <dbReference type="ARBA" id="ARBA00023172"/>
    </source>
</evidence>
<proteinExistence type="predicted"/>
<keyword evidence="2" id="KW-0233">DNA recombination</keyword>
<dbReference type="InterPro" id="IPR002104">
    <property type="entry name" value="Integrase_catalytic"/>
</dbReference>
<dbReference type="GO" id="GO:0015074">
    <property type="term" value="P:DNA integration"/>
    <property type="evidence" value="ECO:0007669"/>
    <property type="project" value="UniProtKB-KW"/>
</dbReference>
<dbReference type="InterPro" id="IPR013762">
    <property type="entry name" value="Integrase-like_cat_sf"/>
</dbReference>
<dbReference type="InterPro" id="IPR050090">
    <property type="entry name" value="Tyrosine_recombinase_XerCD"/>
</dbReference>
<dbReference type="EMBL" id="JRYB01000001">
    <property type="protein sequence ID" value="OIJ40685.1"/>
    <property type="molecule type" value="Genomic_DNA"/>
</dbReference>
<dbReference type="Pfam" id="PF00589">
    <property type="entry name" value="Phage_integrase"/>
    <property type="match status" value="1"/>
</dbReference>
<dbReference type="PANTHER" id="PTHR30349">
    <property type="entry name" value="PHAGE INTEGRASE-RELATED"/>
    <property type="match status" value="1"/>
</dbReference>
<dbReference type="PANTHER" id="PTHR30349:SF94">
    <property type="entry name" value="INTEGRASE_RECOMBINASE HI_1414-RELATED"/>
    <property type="match status" value="1"/>
</dbReference>
<evidence type="ECO:0000256" key="1">
    <source>
        <dbReference type="ARBA" id="ARBA00022908"/>
    </source>
</evidence>
<gene>
    <name evidence="3" type="ORF">LO55_3208</name>
</gene>
<accession>A0A1S2N6J3</accession>
<dbReference type="GO" id="GO:0003677">
    <property type="term" value="F:DNA binding"/>
    <property type="evidence" value="ECO:0007669"/>
    <property type="project" value="InterPro"/>
</dbReference>
<name>A0A1S2N6J3_9BURK</name>
<dbReference type="InterPro" id="IPR011010">
    <property type="entry name" value="DNA_brk_join_enz"/>
</dbReference>
<sequence length="367" mass="42484">MATIIKRPYGYQLRVTHKLLPKPLYHTFDDYETAERYGKQLEALLAQGIVPAALLEKKSSKGETWTLQRCVAEYLRHNSVPLSDRKLLDTLLPSVALISTSMLNYEWAEAWVREMKRDQHLAPSTIRHRHGALARCLDWMIRKHPDIMVANPLRLLKRGFSTYTEGDAEVLAKAGKLPRYDEQRDRRLHEGEEECILEKLSDLPDERMLFQLALNTAMRLRECYTLELSQIALQKKTITLERTKNGDNRQVPLPSTLIPLLSNYTSEKNLDIQQRNRIIFPYWSGERDERVLDKVTAELSAKFAAIFHDAGSPDLHFHDLRHEATCRLFERTALSDTLIAKITGHRDPRMLKRYASLRGSDLASQLW</sequence>
<protein>
    <submittedName>
        <fullName evidence="3">Phage integrase family protein</fullName>
    </submittedName>
</protein>
<evidence type="ECO:0000313" key="3">
    <source>
        <dbReference type="EMBL" id="OIJ40685.1"/>
    </source>
</evidence>
<dbReference type="PROSITE" id="PS51898">
    <property type="entry name" value="TYR_RECOMBINASE"/>
    <property type="match status" value="1"/>
</dbReference>
<dbReference type="SUPFAM" id="SSF56349">
    <property type="entry name" value="DNA breaking-rejoining enzymes"/>
    <property type="match status" value="1"/>
</dbReference>
<comment type="caution">
    <text evidence="3">The sequence shown here is derived from an EMBL/GenBank/DDBJ whole genome shotgun (WGS) entry which is preliminary data.</text>
</comment>
<dbReference type="Proteomes" id="UP000180246">
    <property type="component" value="Unassembled WGS sequence"/>
</dbReference>